<feature type="domain" description="SANT" evidence="7">
    <location>
        <begin position="136"/>
        <end position="179"/>
    </location>
</feature>
<dbReference type="InterPro" id="IPR009057">
    <property type="entry name" value="Homeodomain-like_sf"/>
</dbReference>
<feature type="compositionally biased region" description="Polar residues" evidence="5">
    <location>
        <begin position="13"/>
        <end position="32"/>
    </location>
</feature>
<feature type="domain" description="HTH myb-type" evidence="8">
    <location>
        <begin position="193"/>
        <end position="240"/>
    </location>
</feature>
<dbReference type="CDD" id="cd00167">
    <property type="entry name" value="SANT"/>
    <property type="match status" value="3"/>
</dbReference>
<evidence type="ECO:0000256" key="4">
    <source>
        <dbReference type="ARBA" id="ARBA00023242"/>
    </source>
</evidence>
<feature type="compositionally biased region" description="Basic and acidic residues" evidence="5">
    <location>
        <begin position="308"/>
        <end position="317"/>
    </location>
</feature>
<dbReference type="InterPro" id="IPR017884">
    <property type="entry name" value="SANT_dom"/>
</dbReference>
<dbReference type="GO" id="GO:0019185">
    <property type="term" value="C:snRNA-activating protein complex"/>
    <property type="evidence" value="ECO:0007669"/>
    <property type="project" value="TreeGrafter"/>
</dbReference>
<dbReference type="EMBL" id="KV454001">
    <property type="protein sequence ID" value="ODQ48946.1"/>
    <property type="molecule type" value="Genomic_DNA"/>
</dbReference>
<feature type="compositionally biased region" description="Basic and acidic residues" evidence="5">
    <location>
        <begin position="284"/>
        <end position="296"/>
    </location>
</feature>
<feature type="region of interest" description="Disordered" evidence="5">
    <location>
        <begin position="447"/>
        <end position="581"/>
    </location>
</feature>
<dbReference type="Gene3D" id="1.10.10.60">
    <property type="entry name" value="Homeodomain-like"/>
    <property type="match status" value="3"/>
</dbReference>
<dbReference type="Pfam" id="PF00249">
    <property type="entry name" value="Myb_DNA-binding"/>
    <property type="match status" value="2"/>
</dbReference>
<feature type="compositionally biased region" description="Basic and acidic residues" evidence="5">
    <location>
        <begin position="1"/>
        <end position="11"/>
    </location>
</feature>
<evidence type="ECO:0000259" key="8">
    <source>
        <dbReference type="PROSITE" id="PS51294"/>
    </source>
</evidence>
<feature type="region of interest" description="Disordered" evidence="5">
    <location>
        <begin position="1"/>
        <end position="35"/>
    </location>
</feature>
<dbReference type="GeneID" id="30177071"/>
<feature type="domain" description="Myb-like" evidence="6">
    <location>
        <begin position="186"/>
        <end position="236"/>
    </location>
</feature>
<dbReference type="PROSITE" id="PS51294">
    <property type="entry name" value="HTH_MYB"/>
    <property type="match status" value="2"/>
</dbReference>
<accession>A0A1E3NSG4</accession>
<dbReference type="GO" id="GO:0042796">
    <property type="term" value="P:snRNA transcription by RNA polymerase III"/>
    <property type="evidence" value="ECO:0007669"/>
    <property type="project" value="TreeGrafter"/>
</dbReference>
<evidence type="ECO:0000256" key="5">
    <source>
        <dbReference type="SAM" id="MobiDB-lite"/>
    </source>
</evidence>
<feature type="compositionally biased region" description="Polar residues" evidence="5">
    <location>
        <begin position="493"/>
        <end position="507"/>
    </location>
</feature>
<evidence type="ECO:0000313" key="10">
    <source>
        <dbReference type="Proteomes" id="UP000094455"/>
    </source>
</evidence>
<gene>
    <name evidence="9" type="ORF">PICMEDRAFT_14461</name>
</gene>
<dbReference type="SMART" id="SM00717">
    <property type="entry name" value="SANT"/>
    <property type="match status" value="3"/>
</dbReference>
<proteinExistence type="predicted"/>
<keyword evidence="3" id="KW-0804">Transcription</keyword>
<dbReference type="GO" id="GO:0000978">
    <property type="term" value="F:RNA polymerase II cis-regulatory region sequence-specific DNA binding"/>
    <property type="evidence" value="ECO:0007669"/>
    <property type="project" value="TreeGrafter"/>
</dbReference>
<feature type="compositionally biased region" description="Polar residues" evidence="5">
    <location>
        <begin position="448"/>
        <end position="469"/>
    </location>
</feature>
<evidence type="ECO:0000313" key="9">
    <source>
        <dbReference type="EMBL" id="ODQ48946.1"/>
    </source>
</evidence>
<feature type="compositionally biased region" description="Basic and acidic residues" evidence="5">
    <location>
        <begin position="563"/>
        <end position="577"/>
    </location>
</feature>
<dbReference type="GO" id="GO:0001006">
    <property type="term" value="F:RNA polymerase III type 3 promoter sequence-specific DNA binding"/>
    <property type="evidence" value="ECO:0007669"/>
    <property type="project" value="TreeGrafter"/>
</dbReference>
<feature type="compositionally biased region" description="Polar residues" evidence="5">
    <location>
        <begin position="323"/>
        <end position="337"/>
    </location>
</feature>
<keyword evidence="4" id="KW-0539">Nucleus</keyword>
<evidence type="ECO:0000256" key="1">
    <source>
        <dbReference type="ARBA" id="ARBA00023015"/>
    </source>
</evidence>
<keyword evidence="2" id="KW-0238">DNA-binding</keyword>
<reference evidence="9 10" key="1">
    <citation type="journal article" date="2016" name="Proc. Natl. Acad. Sci. U.S.A.">
        <title>Comparative genomics of biotechnologically important yeasts.</title>
        <authorList>
            <person name="Riley R."/>
            <person name="Haridas S."/>
            <person name="Wolfe K.H."/>
            <person name="Lopes M.R."/>
            <person name="Hittinger C.T."/>
            <person name="Goeker M."/>
            <person name="Salamov A.A."/>
            <person name="Wisecaver J.H."/>
            <person name="Long T.M."/>
            <person name="Calvey C.H."/>
            <person name="Aerts A.L."/>
            <person name="Barry K.W."/>
            <person name="Choi C."/>
            <person name="Clum A."/>
            <person name="Coughlan A.Y."/>
            <person name="Deshpande S."/>
            <person name="Douglass A.P."/>
            <person name="Hanson S.J."/>
            <person name="Klenk H.-P."/>
            <person name="LaButti K.M."/>
            <person name="Lapidus A."/>
            <person name="Lindquist E.A."/>
            <person name="Lipzen A.M."/>
            <person name="Meier-Kolthoff J.P."/>
            <person name="Ohm R.A."/>
            <person name="Otillar R.P."/>
            <person name="Pangilinan J.L."/>
            <person name="Peng Y."/>
            <person name="Rokas A."/>
            <person name="Rosa C.A."/>
            <person name="Scheuner C."/>
            <person name="Sibirny A.A."/>
            <person name="Slot J.C."/>
            <person name="Stielow J.B."/>
            <person name="Sun H."/>
            <person name="Kurtzman C.P."/>
            <person name="Blackwell M."/>
            <person name="Grigoriev I.V."/>
            <person name="Jeffries T.W."/>
        </authorList>
    </citation>
    <scope>NUCLEOTIDE SEQUENCE [LARGE SCALE GENOMIC DNA]</scope>
    <source>
        <strain evidence="9 10">NRRL Y-2026</strain>
    </source>
</reference>
<organism evidence="9 10">
    <name type="scientific">Pichia membranifaciens NRRL Y-2026</name>
    <dbReference type="NCBI Taxonomy" id="763406"/>
    <lineage>
        <taxon>Eukaryota</taxon>
        <taxon>Fungi</taxon>
        <taxon>Dikarya</taxon>
        <taxon>Ascomycota</taxon>
        <taxon>Saccharomycotina</taxon>
        <taxon>Pichiomycetes</taxon>
        <taxon>Pichiales</taxon>
        <taxon>Pichiaceae</taxon>
        <taxon>Pichia</taxon>
    </lineage>
</organism>
<protein>
    <submittedName>
        <fullName evidence="9">Uncharacterized protein</fullName>
    </submittedName>
</protein>
<evidence type="ECO:0000259" key="7">
    <source>
        <dbReference type="PROSITE" id="PS51293"/>
    </source>
</evidence>
<dbReference type="Proteomes" id="UP000094455">
    <property type="component" value="Unassembled WGS sequence"/>
</dbReference>
<dbReference type="STRING" id="763406.A0A1E3NSG4"/>
<dbReference type="OrthoDB" id="2143914at2759"/>
<dbReference type="InterPro" id="IPR051575">
    <property type="entry name" value="Myb-like_DNA-bd"/>
</dbReference>
<keyword evidence="1" id="KW-0805">Transcription regulation</keyword>
<dbReference type="PROSITE" id="PS50090">
    <property type="entry name" value="MYB_LIKE"/>
    <property type="match status" value="3"/>
</dbReference>
<feature type="compositionally biased region" description="Low complexity" evidence="5">
    <location>
        <begin position="478"/>
        <end position="492"/>
    </location>
</feature>
<evidence type="ECO:0000256" key="3">
    <source>
        <dbReference type="ARBA" id="ARBA00023163"/>
    </source>
</evidence>
<dbReference type="SUPFAM" id="SSF46689">
    <property type="entry name" value="Homeodomain-like"/>
    <property type="match status" value="2"/>
</dbReference>
<feature type="domain" description="HTH myb-type" evidence="8">
    <location>
        <begin position="133"/>
        <end position="187"/>
    </location>
</feature>
<dbReference type="RefSeq" id="XP_019020059.1">
    <property type="nucleotide sequence ID" value="XM_019160384.1"/>
</dbReference>
<name>A0A1E3NSG4_9ASCO</name>
<keyword evidence="10" id="KW-1185">Reference proteome</keyword>
<feature type="domain" description="Myb-like" evidence="6">
    <location>
        <begin position="133"/>
        <end position="183"/>
    </location>
</feature>
<dbReference type="InterPro" id="IPR001005">
    <property type="entry name" value="SANT/Myb"/>
</dbReference>
<feature type="region of interest" description="Disordered" evidence="5">
    <location>
        <begin position="283"/>
        <end position="357"/>
    </location>
</feature>
<dbReference type="GO" id="GO:0042795">
    <property type="term" value="P:snRNA transcription by RNA polymerase II"/>
    <property type="evidence" value="ECO:0007669"/>
    <property type="project" value="TreeGrafter"/>
</dbReference>
<evidence type="ECO:0000256" key="2">
    <source>
        <dbReference type="ARBA" id="ARBA00023125"/>
    </source>
</evidence>
<dbReference type="AlphaFoldDB" id="A0A1E3NSG4"/>
<evidence type="ECO:0000259" key="6">
    <source>
        <dbReference type="PROSITE" id="PS50090"/>
    </source>
</evidence>
<feature type="domain" description="Myb-like" evidence="6">
    <location>
        <begin position="63"/>
        <end position="132"/>
    </location>
</feature>
<dbReference type="InterPro" id="IPR017930">
    <property type="entry name" value="Myb_dom"/>
</dbReference>
<feature type="compositionally biased region" description="Acidic residues" evidence="5">
    <location>
        <begin position="298"/>
        <end position="307"/>
    </location>
</feature>
<dbReference type="PANTHER" id="PTHR46621:SF1">
    <property type="entry name" value="SNRNA-ACTIVATING PROTEIN COMPLEX SUBUNIT 4"/>
    <property type="match status" value="1"/>
</dbReference>
<dbReference type="PANTHER" id="PTHR46621">
    <property type="entry name" value="SNRNA-ACTIVATING PROTEIN COMPLEX SUBUNIT 4"/>
    <property type="match status" value="1"/>
</dbReference>
<dbReference type="PROSITE" id="PS51293">
    <property type="entry name" value="SANT"/>
    <property type="match status" value="1"/>
</dbReference>
<sequence>MADFENLKEVGTEATQKPNASANQNNGDNSNGKKSRPALVVEKPVVGSIDHLAISKSLGYQIFRKTRRNAWNADEDKCLKELLIQQHTKNNRLSEYNDEQIDIKMIDWFDIASKMKTKRKGKECKKRWVSSLDPFLRKGKWTKSEDEALINAFKKHGASWQKVASEIKGRNEDQCSKRYTEVLNSDTKERLKPWSLEEDLILIDQVKQLGTKWRQISGSLPSRPSLTCRNRWRKIMTDIAKDSASNVIKRAVGVLDENGVPTIKFKQTNQYEEENIGKINKIFQQERSKSDSKAQGDDNSEIDAEDNSTEKSKRILEDDHDTPGSSKRQKSGNNSTAKKAPVSENYNTTTSYPRIETPVRTQTDWSFSLLDPRTNEELKSYTGDINTQELAHYLIELARFNGVTLTVHQHIHHHYSSSAAAVSSDPQTNISRYGHFNYLPPLIEVPKLTSSSSPDNTAESSTSAKNYTENPLLRLLNNDDGSNNTSNGFDSNRPINSESSESGTNLPNKKASLSIGDSKSNFLKSHRQQLHASRPSQYSEQSHNLEYSNSNSNLQSPGPTDTRGTKTENIKDGEHTGKSYTTEDLGEELDFWETMRSISRPKNNKPVSQHHPLHYYQPSNYKEQLPYQPSDSFGIQRFPNMATPLVTNMIRGEKNTKSVETSVTNVNTDESYGGMYMEGENDDAEEEEEMDIANQYGLYYNVFANKSQANYGSYGKQQNNGVNSGAVDLVNSGYLMPFNPS</sequence>
<feature type="compositionally biased region" description="Polar residues" evidence="5">
    <location>
        <begin position="530"/>
        <end position="559"/>
    </location>
</feature>